<protein>
    <submittedName>
        <fullName evidence="1">Uncharacterized protein</fullName>
    </submittedName>
</protein>
<dbReference type="AlphaFoldDB" id="A0A0E9WK18"/>
<reference evidence="1" key="1">
    <citation type="submission" date="2014-11" db="EMBL/GenBank/DDBJ databases">
        <authorList>
            <person name="Amaro Gonzalez C."/>
        </authorList>
    </citation>
    <scope>NUCLEOTIDE SEQUENCE</scope>
</reference>
<evidence type="ECO:0000313" key="1">
    <source>
        <dbReference type="EMBL" id="JAH90712.1"/>
    </source>
</evidence>
<name>A0A0E9WK18_ANGAN</name>
<sequence length="73" mass="8368">MTKLPSIYVTLLFSPARSNLYMLKIKCIIHLREVQTLGLSYLTRLCMACNGIFQLAKCGFLQDCKDVKSTCRY</sequence>
<organism evidence="1">
    <name type="scientific">Anguilla anguilla</name>
    <name type="common">European freshwater eel</name>
    <name type="synonym">Muraena anguilla</name>
    <dbReference type="NCBI Taxonomy" id="7936"/>
    <lineage>
        <taxon>Eukaryota</taxon>
        <taxon>Metazoa</taxon>
        <taxon>Chordata</taxon>
        <taxon>Craniata</taxon>
        <taxon>Vertebrata</taxon>
        <taxon>Euteleostomi</taxon>
        <taxon>Actinopterygii</taxon>
        <taxon>Neopterygii</taxon>
        <taxon>Teleostei</taxon>
        <taxon>Anguilliformes</taxon>
        <taxon>Anguillidae</taxon>
        <taxon>Anguilla</taxon>
    </lineage>
</organism>
<proteinExistence type="predicted"/>
<reference evidence="1" key="2">
    <citation type="journal article" date="2015" name="Fish Shellfish Immunol.">
        <title>Early steps in the European eel (Anguilla anguilla)-Vibrio vulnificus interaction in the gills: Role of the RtxA13 toxin.</title>
        <authorList>
            <person name="Callol A."/>
            <person name="Pajuelo D."/>
            <person name="Ebbesson L."/>
            <person name="Teles M."/>
            <person name="MacKenzie S."/>
            <person name="Amaro C."/>
        </authorList>
    </citation>
    <scope>NUCLEOTIDE SEQUENCE</scope>
</reference>
<dbReference type="EMBL" id="GBXM01017865">
    <property type="protein sequence ID" value="JAH90712.1"/>
    <property type="molecule type" value="Transcribed_RNA"/>
</dbReference>
<accession>A0A0E9WK18</accession>